<keyword evidence="1" id="KW-0175">Coiled coil</keyword>
<dbReference type="RefSeq" id="WP_124946535.1">
    <property type="nucleotide sequence ID" value="NZ_BHVT01000037.1"/>
</dbReference>
<evidence type="ECO:0000256" key="2">
    <source>
        <dbReference type="SAM" id="MobiDB-lite"/>
    </source>
</evidence>
<dbReference type="EMBL" id="SMCO01000008">
    <property type="protein sequence ID" value="TCV85810.1"/>
    <property type="molecule type" value="Genomic_DNA"/>
</dbReference>
<gene>
    <name evidence="3" type="ORF">EDC63_10818</name>
</gene>
<feature type="coiled-coil region" evidence="1">
    <location>
        <begin position="251"/>
        <end position="279"/>
    </location>
</feature>
<dbReference type="OrthoDB" id="8478760at2"/>
<sequence>MINSALAFNPNKLLLDEPPIAVSPSLCRLFDLSVAVFLQQLNYRCFSNFDHPGKWCVIEVQGQRWVSWTPEGLLEDVPLGKSLAAHKRVISELKKKKIIQVAQLRKKYYDRSNFYSINLEIFQQFIAENQENLSDSTIPSIPDSRERGYSQPDQTNNMSSTTGESGSLPMIEENNKERDSSLPPLKESLESLIGHGPNDNKEWDKRRVISIINMVEEGLLGSNDLKTIIDDPSIRYLSEVDKRARLKVEENQKLQKKVASESSQRIEHEKKKAEASEQEIFRKSCSSWLEQADQTQLAELKNVAQGVGLASVNNKIRESVISSIAGRILGTGTTEVTIRQALRQLGYV</sequence>
<comment type="caution">
    <text evidence="3">The sequence shown here is derived from an EMBL/GenBank/DDBJ whole genome shotgun (WGS) entry which is preliminary data.</text>
</comment>
<reference evidence="3 4" key="1">
    <citation type="submission" date="2019-03" db="EMBL/GenBank/DDBJ databases">
        <title>Genomic Encyclopedia of Type Strains, Phase IV (KMG-IV): sequencing the most valuable type-strain genomes for metagenomic binning, comparative biology and taxonomic classification.</title>
        <authorList>
            <person name="Goeker M."/>
        </authorList>
    </citation>
    <scope>NUCLEOTIDE SEQUENCE [LARGE SCALE GENOMIC DNA]</scope>
    <source>
        <strain evidence="3 4">DSM 100309</strain>
    </source>
</reference>
<protein>
    <submittedName>
        <fullName evidence="3">Uncharacterized protein</fullName>
    </submittedName>
</protein>
<evidence type="ECO:0000313" key="3">
    <source>
        <dbReference type="EMBL" id="TCV85810.1"/>
    </source>
</evidence>
<feature type="compositionally biased region" description="Polar residues" evidence="2">
    <location>
        <begin position="151"/>
        <end position="165"/>
    </location>
</feature>
<accession>A0A4R3Y292</accession>
<feature type="region of interest" description="Disordered" evidence="2">
    <location>
        <begin position="133"/>
        <end position="183"/>
    </location>
</feature>
<organism evidence="3 4">
    <name type="scientific">Sulfurirhabdus autotrophica</name>
    <dbReference type="NCBI Taxonomy" id="1706046"/>
    <lineage>
        <taxon>Bacteria</taxon>
        <taxon>Pseudomonadati</taxon>
        <taxon>Pseudomonadota</taxon>
        <taxon>Betaproteobacteria</taxon>
        <taxon>Nitrosomonadales</taxon>
        <taxon>Sulfuricellaceae</taxon>
        <taxon>Sulfurirhabdus</taxon>
    </lineage>
</organism>
<keyword evidence="4" id="KW-1185">Reference proteome</keyword>
<evidence type="ECO:0000256" key="1">
    <source>
        <dbReference type="SAM" id="Coils"/>
    </source>
</evidence>
<evidence type="ECO:0000313" key="4">
    <source>
        <dbReference type="Proteomes" id="UP000295367"/>
    </source>
</evidence>
<proteinExistence type="predicted"/>
<dbReference type="Proteomes" id="UP000295367">
    <property type="component" value="Unassembled WGS sequence"/>
</dbReference>
<name>A0A4R3Y292_9PROT</name>
<dbReference type="AlphaFoldDB" id="A0A4R3Y292"/>